<dbReference type="GO" id="GO:0005886">
    <property type="term" value="C:plasma membrane"/>
    <property type="evidence" value="ECO:0007669"/>
    <property type="project" value="UniProtKB-SubCell"/>
</dbReference>
<dbReference type="PANTHER" id="PTHR43298:SF2">
    <property type="entry name" value="FMN_FAD EXPORTER YEEO-RELATED"/>
    <property type="match status" value="1"/>
</dbReference>
<dbReference type="PATRIC" id="fig|545697.3.peg.2448"/>
<reference evidence="14 15" key="1">
    <citation type="submission" date="2012-05" db="EMBL/GenBank/DDBJ databases">
        <authorList>
            <person name="Weinstock G."/>
            <person name="Sodergren E."/>
            <person name="Lobos E.A."/>
            <person name="Fulton L."/>
            <person name="Fulton R."/>
            <person name="Courtney L."/>
            <person name="Fronick C."/>
            <person name="O'Laughlin M."/>
            <person name="Godfrey J."/>
            <person name="Wilson R.M."/>
            <person name="Miner T."/>
            <person name="Farmer C."/>
            <person name="Delehaunty K."/>
            <person name="Cordes M."/>
            <person name="Minx P."/>
            <person name="Tomlinson C."/>
            <person name="Chen J."/>
            <person name="Wollam A."/>
            <person name="Pepin K.H."/>
            <person name="Bhonagiri V."/>
            <person name="Zhang X."/>
            <person name="Suruliraj S."/>
            <person name="Warren W."/>
            <person name="Mitreva M."/>
            <person name="Mardis E.R."/>
            <person name="Wilson R.K."/>
        </authorList>
    </citation>
    <scope>NUCLEOTIDE SEQUENCE [LARGE SCALE GENOMIC DNA]</scope>
    <source>
        <strain evidence="14 15">DSM 1785</strain>
    </source>
</reference>
<evidence type="ECO:0000256" key="3">
    <source>
        <dbReference type="ARBA" id="ARBA00010199"/>
    </source>
</evidence>
<evidence type="ECO:0000256" key="7">
    <source>
        <dbReference type="ARBA" id="ARBA00022475"/>
    </source>
</evidence>
<feature type="transmembrane region" description="Helical" evidence="13">
    <location>
        <begin position="430"/>
        <end position="451"/>
    </location>
</feature>
<feature type="transmembrane region" description="Helical" evidence="13">
    <location>
        <begin position="333"/>
        <end position="356"/>
    </location>
</feature>
<keyword evidence="11 13" id="KW-0472">Membrane</keyword>
<keyword evidence="8 13" id="KW-0812">Transmembrane</keyword>
<evidence type="ECO:0000256" key="8">
    <source>
        <dbReference type="ARBA" id="ARBA00022692"/>
    </source>
</evidence>
<name>L1QBP4_9CLOT</name>
<dbReference type="GO" id="GO:0015297">
    <property type="term" value="F:antiporter activity"/>
    <property type="evidence" value="ECO:0007669"/>
    <property type="project" value="UniProtKB-KW"/>
</dbReference>
<evidence type="ECO:0000313" key="15">
    <source>
        <dbReference type="Proteomes" id="UP000010420"/>
    </source>
</evidence>
<keyword evidence="6" id="KW-0050">Antiport</keyword>
<evidence type="ECO:0000313" key="14">
    <source>
        <dbReference type="EMBL" id="EKY25388.1"/>
    </source>
</evidence>
<feature type="transmembrane region" description="Helical" evidence="13">
    <location>
        <begin position="68"/>
        <end position="91"/>
    </location>
</feature>
<organism evidence="14 15">
    <name type="scientific">Clostridium celatum DSM 1785</name>
    <dbReference type="NCBI Taxonomy" id="545697"/>
    <lineage>
        <taxon>Bacteria</taxon>
        <taxon>Bacillati</taxon>
        <taxon>Bacillota</taxon>
        <taxon>Clostridia</taxon>
        <taxon>Eubacteriales</taxon>
        <taxon>Clostridiaceae</taxon>
        <taxon>Clostridium</taxon>
    </lineage>
</organism>
<dbReference type="STRING" id="545697.HMPREF0216_02487"/>
<feature type="transmembrane region" description="Helical" evidence="13">
    <location>
        <begin position="402"/>
        <end position="424"/>
    </location>
</feature>
<dbReference type="GO" id="GO:0042910">
    <property type="term" value="F:xenobiotic transmembrane transporter activity"/>
    <property type="evidence" value="ECO:0007669"/>
    <property type="project" value="InterPro"/>
</dbReference>
<feature type="transmembrane region" description="Helical" evidence="13">
    <location>
        <begin position="189"/>
        <end position="207"/>
    </location>
</feature>
<comment type="function">
    <text evidence="1">Multidrug efflux pump.</text>
</comment>
<dbReference type="Pfam" id="PF01554">
    <property type="entry name" value="MatE"/>
    <property type="match status" value="2"/>
</dbReference>
<gene>
    <name evidence="14" type="ORF">HMPREF0216_02487</name>
</gene>
<dbReference type="AlphaFoldDB" id="L1QBP4"/>
<evidence type="ECO:0000256" key="6">
    <source>
        <dbReference type="ARBA" id="ARBA00022449"/>
    </source>
</evidence>
<proteinExistence type="inferred from homology"/>
<evidence type="ECO:0000256" key="5">
    <source>
        <dbReference type="ARBA" id="ARBA00022448"/>
    </source>
</evidence>
<comment type="similarity">
    <text evidence="3">Belongs to the multi antimicrobial extrusion (MATE) (TC 2.A.66.1) family.</text>
</comment>
<keyword evidence="7" id="KW-1003">Cell membrane</keyword>
<feature type="transmembrane region" description="Helical" evidence="13">
    <location>
        <begin position="154"/>
        <end position="177"/>
    </location>
</feature>
<dbReference type="InterPro" id="IPR002528">
    <property type="entry name" value="MATE_fam"/>
</dbReference>
<keyword evidence="10" id="KW-0406">Ion transport</keyword>
<dbReference type="NCBIfam" id="TIGR00797">
    <property type="entry name" value="matE"/>
    <property type="match status" value="1"/>
</dbReference>
<evidence type="ECO:0000256" key="10">
    <source>
        <dbReference type="ARBA" id="ARBA00023065"/>
    </source>
</evidence>
<evidence type="ECO:0000256" key="13">
    <source>
        <dbReference type="SAM" id="Phobius"/>
    </source>
</evidence>
<feature type="transmembrane region" description="Helical" evidence="13">
    <location>
        <begin position="299"/>
        <end position="321"/>
    </location>
</feature>
<dbReference type="InterPro" id="IPR048279">
    <property type="entry name" value="MdtK-like"/>
</dbReference>
<evidence type="ECO:0000256" key="12">
    <source>
        <dbReference type="ARBA" id="ARBA00031636"/>
    </source>
</evidence>
<dbReference type="PIRSF" id="PIRSF006603">
    <property type="entry name" value="DinF"/>
    <property type="match status" value="1"/>
</dbReference>
<feature type="transmembrane region" description="Helical" evidence="13">
    <location>
        <begin position="266"/>
        <end position="287"/>
    </location>
</feature>
<comment type="caution">
    <text evidence="14">The sequence shown here is derived from an EMBL/GenBank/DDBJ whole genome shotgun (WGS) entry which is preliminary data.</text>
</comment>
<dbReference type="GO" id="GO:0006811">
    <property type="term" value="P:monoatomic ion transport"/>
    <property type="evidence" value="ECO:0007669"/>
    <property type="project" value="UniProtKB-KW"/>
</dbReference>
<keyword evidence="9 13" id="KW-1133">Transmembrane helix</keyword>
<dbReference type="HOGENOM" id="CLU_012893_5_0_9"/>
<evidence type="ECO:0000256" key="2">
    <source>
        <dbReference type="ARBA" id="ARBA00004651"/>
    </source>
</evidence>
<evidence type="ECO:0000256" key="11">
    <source>
        <dbReference type="ARBA" id="ARBA00023136"/>
    </source>
</evidence>
<dbReference type="PANTHER" id="PTHR43298">
    <property type="entry name" value="MULTIDRUG RESISTANCE PROTEIN NORM-RELATED"/>
    <property type="match status" value="1"/>
</dbReference>
<feature type="transmembrane region" description="Helical" evidence="13">
    <location>
        <begin position="213"/>
        <end position="232"/>
    </location>
</feature>
<evidence type="ECO:0000256" key="9">
    <source>
        <dbReference type="ARBA" id="ARBA00022989"/>
    </source>
</evidence>
<evidence type="ECO:0000256" key="4">
    <source>
        <dbReference type="ARBA" id="ARBA00020268"/>
    </source>
</evidence>
<dbReference type="CDD" id="cd13140">
    <property type="entry name" value="MATE_like_1"/>
    <property type="match status" value="1"/>
</dbReference>
<feature type="transmembrane region" description="Helical" evidence="13">
    <location>
        <begin position="112"/>
        <end position="134"/>
    </location>
</feature>
<dbReference type="eggNOG" id="COG0534">
    <property type="taxonomic scope" value="Bacteria"/>
</dbReference>
<dbReference type="InterPro" id="IPR050222">
    <property type="entry name" value="MATE_MdtK"/>
</dbReference>
<protein>
    <recommendedName>
        <fullName evidence="4">Probable multidrug resistance protein NorM</fullName>
    </recommendedName>
    <alternativeName>
        <fullName evidence="12">Multidrug-efflux transporter</fullName>
    </alternativeName>
</protein>
<sequence>MFLTFLLFYVDFTLKLINGGIMKKVDLTQGKVVSVLTALALPIMGSSLLQFTYNLIDMLWVGGLGSNAVASIGSSSFFVGLGYAINSLVVIGTGIKVSLEIGKKEKVEVKKYINTGIFINLVIAILYALILIFLGKNFINFLNINNPTVERDAYYYLALNGPILFFSFFNFLYSRIFGSFGNNSETLKINATGIIINILLDPIFIYILKFGVLGAAIATLIANIAMFILYKIKSNGILKYDKKLGIDLNKSKEIIRLGFPMAFQRILFTLVNIILAKIIAIFGSDAIAAQKIGLQIESITYMVIGGLNGAISSFTGQNFGAKKFDRIIKGYNTALLIGITYSIIMSIIFIFFKAPIIRLFIREKDTIVIAYGYLQAVAFSQAFSTVEMVSNGFFTGLGKPKIPAIISIVFTVLRIPMALVLMKYFKINGIWWSIAISSILKGSAAYLIYAIKVRRDLYVRKD</sequence>
<accession>L1QBP4</accession>
<keyword evidence="15" id="KW-1185">Reference proteome</keyword>
<feature type="transmembrane region" description="Helical" evidence="13">
    <location>
        <begin position="368"/>
        <end position="390"/>
    </location>
</feature>
<feature type="transmembrane region" description="Helical" evidence="13">
    <location>
        <begin position="32"/>
        <end position="56"/>
    </location>
</feature>
<dbReference type="EMBL" id="AMEZ01000070">
    <property type="protein sequence ID" value="EKY25388.1"/>
    <property type="molecule type" value="Genomic_DNA"/>
</dbReference>
<dbReference type="Proteomes" id="UP000010420">
    <property type="component" value="Unassembled WGS sequence"/>
</dbReference>
<evidence type="ECO:0000256" key="1">
    <source>
        <dbReference type="ARBA" id="ARBA00003408"/>
    </source>
</evidence>
<comment type="subcellular location">
    <subcellularLocation>
        <location evidence="2">Cell membrane</location>
        <topology evidence="2">Multi-pass membrane protein</topology>
    </subcellularLocation>
</comment>
<keyword evidence="5" id="KW-0813">Transport</keyword>